<sequence length="213" mass="24916">MPLTQLCTQPVNFNFMLEHLFGSKTRYRLLRFFFHNTEKSFFVRELTRALDVQINAIRRELELLVKSTLVEETTAPGHVDQTKAGASLRKYYRLNIGSLMYPEMQALLMKAQLLDEQVFVDSIREECGEIKLLLLTGRFAGEKDVQTDMLIVGDVKVRNLEKVIASYEKDIGFAIRYTTLTVDELYERRHMMDKFIYSIFEAKHMRAVDELNM</sequence>
<dbReference type="Gene3D" id="1.10.10.10">
    <property type="entry name" value="Winged helix-like DNA-binding domain superfamily/Winged helix DNA-binding domain"/>
    <property type="match status" value="1"/>
</dbReference>
<comment type="caution">
    <text evidence="1">The sequence shown here is derived from an EMBL/GenBank/DDBJ whole genome shotgun (WGS) entry which is preliminary data.</text>
</comment>
<dbReference type="InterPro" id="IPR036388">
    <property type="entry name" value="WH-like_DNA-bd_sf"/>
</dbReference>
<dbReference type="EMBL" id="LCEK01000037">
    <property type="protein sequence ID" value="KKS71046.1"/>
    <property type="molecule type" value="Genomic_DNA"/>
</dbReference>
<organism evidence="1 2">
    <name type="scientific">Candidatus Magasanikbacteria bacterium GW2011_GWE2_42_7</name>
    <dbReference type="NCBI Taxonomy" id="1619052"/>
    <lineage>
        <taxon>Bacteria</taxon>
        <taxon>Candidatus Magasanikiibacteriota</taxon>
    </lineage>
</organism>
<dbReference type="SUPFAM" id="SSF46785">
    <property type="entry name" value="Winged helix' DNA-binding domain"/>
    <property type="match status" value="1"/>
</dbReference>
<accession>A0A0G1DJK9</accession>
<dbReference type="InterPro" id="IPR036390">
    <property type="entry name" value="WH_DNA-bd_sf"/>
</dbReference>
<evidence type="ECO:0000313" key="2">
    <source>
        <dbReference type="Proteomes" id="UP000033867"/>
    </source>
</evidence>
<gene>
    <name evidence="1" type="ORF">UV42_C0037G0021</name>
</gene>
<name>A0A0G1DJK9_9BACT</name>
<dbReference type="AlphaFoldDB" id="A0A0G1DJK9"/>
<protein>
    <submittedName>
        <fullName evidence="1">Putative transcriptional regulator</fullName>
    </submittedName>
</protein>
<evidence type="ECO:0000313" key="1">
    <source>
        <dbReference type="EMBL" id="KKS71046.1"/>
    </source>
</evidence>
<dbReference type="Proteomes" id="UP000033867">
    <property type="component" value="Unassembled WGS sequence"/>
</dbReference>
<reference evidence="1 2" key="1">
    <citation type="journal article" date="2015" name="Nature">
        <title>rRNA introns, odd ribosomes, and small enigmatic genomes across a large radiation of phyla.</title>
        <authorList>
            <person name="Brown C.T."/>
            <person name="Hug L.A."/>
            <person name="Thomas B.C."/>
            <person name="Sharon I."/>
            <person name="Castelle C.J."/>
            <person name="Singh A."/>
            <person name="Wilkins M.J."/>
            <person name="Williams K.H."/>
            <person name="Banfield J.F."/>
        </authorList>
    </citation>
    <scope>NUCLEOTIDE SEQUENCE [LARGE SCALE GENOMIC DNA]</scope>
</reference>
<proteinExistence type="predicted"/>